<dbReference type="EMBL" id="JH598368">
    <property type="status" value="NOT_ANNOTATED_CDS"/>
    <property type="molecule type" value="Genomic_DNA"/>
</dbReference>
<protein>
    <recommendedName>
        <fullName evidence="3">CBS domain-containing protein</fullName>
    </recommendedName>
</protein>
<evidence type="ECO:0008006" key="3">
    <source>
        <dbReference type="Google" id="ProtNLM"/>
    </source>
</evidence>
<reference evidence="2" key="1">
    <citation type="journal article" date="2010" name="Science">
        <title>Signatures of adaptation to obligate biotrophy in the Hyaloperonospora arabidopsidis genome.</title>
        <authorList>
            <person name="Baxter L."/>
            <person name="Tripathy S."/>
            <person name="Ishaque N."/>
            <person name="Boot N."/>
            <person name="Cabral A."/>
            <person name="Kemen E."/>
            <person name="Thines M."/>
            <person name="Ah-Fong A."/>
            <person name="Anderson R."/>
            <person name="Badejoko W."/>
            <person name="Bittner-Eddy P."/>
            <person name="Boore J.L."/>
            <person name="Chibucos M.C."/>
            <person name="Coates M."/>
            <person name="Dehal P."/>
            <person name="Delehaunty K."/>
            <person name="Dong S."/>
            <person name="Downton P."/>
            <person name="Dumas B."/>
            <person name="Fabro G."/>
            <person name="Fronick C."/>
            <person name="Fuerstenberg S.I."/>
            <person name="Fulton L."/>
            <person name="Gaulin E."/>
            <person name="Govers F."/>
            <person name="Hughes L."/>
            <person name="Humphray S."/>
            <person name="Jiang R.H."/>
            <person name="Judelson H."/>
            <person name="Kamoun S."/>
            <person name="Kyung K."/>
            <person name="Meijer H."/>
            <person name="Minx P."/>
            <person name="Morris P."/>
            <person name="Nelson J."/>
            <person name="Phuntumart V."/>
            <person name="Qutob D."/>
            <person name="Rehmany A."/>
            <person name="Rougon-Cardoso A."/>
            <person name="Ryden P."/>
            <person name="Torto-Alalibo T."/>
            <person name="Studholme D."/>
            <person name="Wang Y."/>
            <person name="Win J."/>
            <person name="Wood J."/>
            <person name="Clifton S.W."/>
            <person name="Rogers J."/>
            <person name="Van den Ackerveken G."/>
            <person name="Jones J.D."/>
            <person name="McDowell J.M."/>
            <person name="Beynon J."/>
            <person name="Tyler B.M."/>
        </authorList>
    </citation>
    <scope>NUCLEOTIDE SEQUENCE [LARGE SCALE GENOMIC DNA]</scope>
    <source>
        <strain evidence="2">Emoy2</strain>
    </source>
</reference>
<dbReference type="VEuPathDB" id="FungiDB:HpaG807066"/>
<dbReference type="PANTHER" id="PTHR12064">
    <property type="entry name" value="METAL TRANSPORTER CNNM"/>
    <property type="match status" value="1"/>
</dbReference>
<evidence type="ECO:0000313" key="2">
    <source>
        <dbReference type="Proteomes" id="UP000011713"/>
    </source>
</evidence>
<sequence length="243" mass="27336">MHEKQQMIDEDEGSIIRGAMSFGNKTAQSIMTPFDEVFMAPISAVLNRELIHSILASGFSRVLIYGTSVNDIVGTIHVKDLIFVDSKVCAITRTLFWRPECPRTCNQEKTRLSSFFQIFGRSTRSVDPDCRLSALLHMFKSESAHLVLVKQPQMTNLKNDMHKLLGIVTLEDVLEEILQAEILDEQDVYDCSIHDSQRKVFSLRQFNKCGRLGIDDLCQADDPSEDELAAGLVQVLPTSERGS</sequence>
<dbReference type="Gene3D" id="3.10.580.10">
    <property type="entry name" value="CBS-domain"/>
    <property type="match status" value="1"/>
</dbReference>
<proteinExistence type="predicted"/>
<dbReference type="PANTHER" id="PTHR12064:SF94">
    <property type="entry name" value="UNEXTENDED PROTEIN"/>
    <property type="match status" value="1"/>
</dbReference>
<dbReference type="AlphaFoldDB" id="M4BKY2"/>
<dbReference type="InterPro" id="IPR044751">
    <property type="entry name" value="Ion_transp-like_CBS"/>
</dbReference>
<dbReference type="eggNOG" id="KOG2118">
    <property type="taxonomic scope" value="Eukaryota"/>
</dbReference>
<dbReference type="HOGENOM" id="CLU_1144411_0_0_1"/>
<dbReference type="InterPro" id="IPR045095">
    <property type="entry name" value="ACDP"/>
</dbReference>
<dbReference type="SUPFAM" id="SSF54631">
    <property type="entry name" value="CBS-domain pair"/>
    <property type="match status" value="1"/>
</dbReference>
<reference evidence="1" key="2">
    <citation type="submission" date="2015-06" db="UniProtKB">
        <authorList>
            <consortium name="EnsemblProtists"/>
        </authorList>
    </citation>
    <scope>IDENTIFICATION</scope>
    <source>
        <strain evidence="1">Emoy2</strain>
    </source>
</reference>
<accession>M4BKY2</accession>
<dbReference type="CDD" id="cd04590">
    <property type="entry name" value="CBS_pair_CorC_HlyC_assoc"/>
    <property type="match status" value="1"/>
</dbReference>
<dbReference type="InterPro" id="IPR046342">
    <property type="entry name" value="CBS_dom_sf"/>
</dbReference>
<name>M4BKY2_HYAAE</name>
<dbReference type="STRING" id="559515.M4BKY2"/>
<keyword evidence="2" id="KW-1185">Reference proteome</keyword>
<evidence type="ECO:0000313" key="1">
    <source>
        <dbReference type="EnsemblProtists" id="HpaP807066"/>
    </source>
</evidence>
<organism evidence="1 2">
    <name type="scientific">Hyaloperonospora arabidopsidis (strain Emoy2)</name>
    <name type="common">Downy mildew agent</name>
    <name type="synonym">Peronospora arabidopsidis</name>
    <dbReference type="NCBI Taxonomy" id="559515"/>
    <lineage>
        <taxon>Eukaryota</taxon>
        <taxon>Sar</taxon>
        <taxon>Stramenopiles</taxon>
        <taxon>Oomycota</taxon>
        <taxon>Peronosporomycetes</taxon>
        <taxon>Peronosporales</taxon>
        <taxon>Peronosporaceae</taxon>
        <taxon>Hyaloperonospora</taxon>
    </lineage>
</organism>
<dbReference type="EnsemblProtists" id="HpaT807066">
    <property type="protein sequence ID" value="HpaP807066"/>
    <property type="gene ID" value="HpaG807066"/>
</dbReference>
<dbReference type="InParanoid" id="M4BKY2"/>
<dbReference type="Proteomes" id="UP000011713">
    <property type="component" value="Unassembled WGS sequence"/>
</dbReference>
<dbReference type="GO" id="GO:0010960">
    <property type="term" value="P:magnesium ion homeostasis"/>
    <property type="evidence" value="ECO:0007669"/>
    <property type="project" value="InterPro"/>
</dbReference>